<keyword evidence="8" id="KW-1185">Reference proteome</keyword>
<evidence type="ECO:0000256" key="3">
    <source>
        <dbReference type="ARBA" id="ARBA00022692"/>
    </source>
</evidence>
<keyword evidence="4 6" id="KW-1133">Transmembrane helix</keyword>
<feature type="transmembrane region" description="Helical" evidence="6">
    <location>
        <begin position="33"/>
        <end position="60"/>
    </location>
</feature>
<evidence type="ECO:0000256" key="6">
    <source>
        <dbReference type="SAM" id="Phobius"/>
    </source>
</evidence>
<proteinExistence type="predicted"/>
<feature type="transmembrane region" description="Helical" evidence="6">
    <location>
        <begin position="250"/>
        <end position="275"/>
    </location>
</feature>
<feature type="transmembrane region" description="Helical" evidence="6">
    <location>
        <begin position="222"/>
        <end position="244"/>
    </location>
</feature>
<evidence type="ECO:0000313" key="7">
    <source>
        <dbReference type="EMBL" id="AWV89606.1"/>
    </source>
</evidence>
<keyword evidence="3 6" id="KW-0812">Transmembrane</keyword>
<dbReference type="RefSeq" id="WP_111334398.1">
    <property type="nucleotide sequence ID" value="NZ_CP030032.1"/>
</dbReference>
<accession>A0A2Z4FLI2</accession>
<name>A0A2Z4FLI2_9DELT</name>
<dbReference type="PANTHER" id="PTHR30213">
    <property type="entry name" value="INNER MEMBRANE PROTEIN YHJD"/>
    <property type="match status" value="1"/>
</dbReference>
<feature type="transmembrane region" description="Helical" evidence="6">
    <location>
        <begin position="98"/>
        <end position="117"/>
    </location>
</feature>
<keyword evidence="2" id="KW-1003">Cell membrane</keyword>
<dbReference type="AlphaFoldDB" id="A0A2Z4FLI2"/>
<organism evidence="7 8">
    <name type="scientific">Bradymonas sediminis</name>
    <dbReference type="NCBI Taxonomy" id="1548548"/>
    <lineage>
        <taxon>Bacteria</taxon>
        <taxon>Deltaproteobacteria</taxon>
        <taxon>Bradymonadales</taxon>
        <taxon>Bradymonadaceae</taxon>
        <taxon>Bradymonas</taxon>
    </lineage>
</organism>
<sequence length="305" mass="33999">MNLSPLMRQKYKVLLEIARETTKRYQDDQVGRMAAAIAFYAVFSVAPLLVIATAVAGFVFDEQQVMDFVGRYLGHIIGGSTRDFIVELINNWQDEKKGILATLVGLGTLFWGAYRLFMALQDSLNVIWSVRPRRGLSVREWLKLRLAPFLMILLVALLLLLSMMVSIFFSGLQRFFSQTLTIPSGLITLGNIAISVTLLTVLTTAVFRVLPDVELKWRDVFSGAALTSLVFAMGNSLIGFYLGHTSTTSIFGASGSLVALLFWVYFSAQIFFAGAEFTRVNLERSGRMPAPQRHAIRVKRVVNLA</sequence>
<comment type="subcellular location">
    <subcellularLocation>
        <location evidence="1">Cell membrane</location>
        <topology evidence="1">Multi-pass membrane protein</topology>
    </subcellularLocation>
</comment>
<dbReference type="Pfam" id="PF03631">
    <property type="entry name" value="Virul_fac_BrkB"/>
    <property type="match status" value="1"/>
</dbReference>
<feature type="transmembrane region" description="Helical" evidence="6">
    <location>
        <begin position="146"/>
        <end position="169"/>
    </location>
</feature>
<evidence type="ECO:0000256" key="1">
    <source>
        <dbReference type="ARBA" id="ARBA00004651"/>
    </source>
</evidence>
<reference evidence="7 8" key="1">
    <citation type="submission" date="2018-06" db="EMBL/GenBank/DDBJ databases">
        <title>Lujinxingia sediminis gen. nov. sp. nov., a new facultative anaerobic member of the class Deltaproteobacteria, and proposal of Lujinxingaceae fam. nov.</title>
        <authorList>
            <person name="Guo L.-Y."/>
            <person name="Li C.-M."/>
            <person name="Wang S."/>
            <person name="Du Z.-J."/>
        </authorList>
    </citation>
    <scope>NUCLEOTIDE SEQUENCE [LARGE SCALE GENOMIC DNA]</scope>
    <source>
        <strain evidence="7 8">FA350</strain>
    </source>
</reference>
<dbReference type="Proteomes" id="UP000249799">
    <property type="component" value="Chromosome"/>
</dbReference>
<keyword evidence="5 6" id="KW-0472">Membrane</keyword>
<dbReference type="NCBIfam" id="TIGR00765">
    <property type="entry name" value="yihY_not_rbn"/>
    <property type="match status" value="1"/>
</dbReference>
<dbReference type="PIRSF" id="PIRSF035875">
    <property type="entry name" value="RNase_BN"/>
    <property type="match status" value="1"/>
</dbReference>
<evidence type="ECO:0000256" key="4">
    <source>
        <dbReference type="ARBA" id="ARBA00022989"/>
    </source>
</evidence>
<dbReference type="EMBL" id="CP030032">
    <property type="protein sequence ID" value="AWV89606.1"/>
    <property type="molecule type" value="Genomic_DNA"/>
</dbReference>
<dbReference type="OrthoDB" id="9808671at2"/>
<dbReference type="InterPro" id="IPR017039">
    <property type="entry name" value="Virul_fac_BrkB"/>
</dbReference>
<gene>
    <name evidence="7" type="ORF">DN745_09755</name>
</gene>
<evidence type="ECO:0000313" key="8">
    <source>
        <dbReference type="Proteomes" id="UP000249799"/>
    </source>
</evidence>
<protein>
    <submittedName>
        <fullName evidence="7">Ribonuclease BN</fullName>
    </submittedName>
</protein>
<evidence type="ECO:0000256" key="5">
    <source>
        <dbReference type="ARBA" id="ARBA00023136"/>
    </source>
</evidence>
<dbReference type="GO" id="GO:0005886">
    <property type="term" value="C:plasma membrane"/>
    <property type="evidence" value="ECO:0007669"/>
    <property type="project" value="UniProtKB-SubCell"/>
</dbReference>
<evidence type="ECO:0000256" key="2">
    <source>
        <dbReference type="ARBA" id="ARBA00022475"/>
    </source>
</evidence>
<dbReference type="KEGG" id="bsed:DN745_09755"/>
<dbReference type="PANTHER" id="PTHR30213:SF1">
    <property type="entry name" value="INNER MEMBRANE PROTEIN YHJD"/>
    <property type="match status" value="1"/>
</dbReference>
<feature type="transmembrane region" description="Helical" evidence="6">
    <location>
        <begin position="189"/>
        <end position="210"/>
    </location>
</feature>